<dbReference type="RefSeq" id="XP_056054837.1">
    <property type="nucleotide sequence ID" value="XM_056197826.1"/>
</dbReference>
<proteinExistence type="predicted"/>
<dbReference type="AlphaFoldDB" id="A0A9W8UKP9"/>
<dbReference type="Proteomes" id="UP001144673">
    <property type="component" value="Chromosome 5"/>
</dbReference>
<organism evidence="1 2">
    <name type="scientific">Akanthomyces muscarius</name>
    <name type="common">Entomopathogenic fungus</name>
    <name type="synonym">Lecanicillium muscarium</name>
    <dbReference type="NCBI Taxonomy" id="2231603"/>
    <lineage>
        <taxon>Eukaryota</taxon>
        <taxon>Fungi</taxon>
        <taxon>Dikarya</taxon>
        <taxon>Ascomycota</taxon>
        <taxon>Pezizomycotina</taxon>
        <taxon>Sordariomycetes</taxon>
        <taxon>Hypocreomycetidae</taxon>
        <taxon>Hypocreales</taxon>
        <taxon>Cordycipitaceae</taxon>
        <taxon>Akanthomyces</taxon>
    </lineage>
</organism>
<keyword evidence="2" id="KW-1185">Reference proteome</keyword>
<comment type="caution">
    <text evidence="1">The sequence shown here is derived from an EMBL/GenBank/DDBJ whole genome shotgun (WGS) entry which is preliminary data.</text>
</comment>
<name>A0A9W8UKP9_AKAMU</name>
<sequence>MSFTAVGSSASTREATARRILFLQDSQARDGLDSTVRLINSITDRGRATDYNPGHSVPPPVLELPAWRALDGAGPRGRANTEISHATTTVSLPLSAQGCMHTSGSIGCFCKKAAPVTLRCWCTMFGDCDLHTEELSRRRRLLTPLDARPPSPALS</sequence>
<evidence type="ECO:0000313" key="2">
    <source>
        <dbReference type="Proteomes" id="UP001144673"/>
    </source>
</evidence>
<protein>
    <submittedName>
        <fullName evidence="1">Uncharacterized protein</fullName>
    </submittedName>
</protein>
<gene>
    <name evidence="1" type="ORF">LMH87_010640</name>
</gene>
<evidence type="ECO:0000313" key="1">
    <source>
        <dbReference type="EMBL" id="KAJ4154179.1"/>
    </source>
</evidence>
<dbReference type="GeneID" id="80897799"/>
<dbReference type="KEGG" id="amus:LMH87_010640"/>
<reference evidence="1" key="1">
    <citation type="journal article" date="2023" name="Access Microbiol">
        <title>De-novo genome assembly for Akanthomyces muscarius, a biocontrol agent of insect agricultural pests.</title>
        <authorList>
            <person name="Erdos Z."/>
            <person name="Studholme D.J."/>
            <person name="Raymond B."/>
            <person name="Sharma M."/>
        </authorList>
    </citation>
    <scope>NUCLEOTIDE SEQUENCE</scope>
    <source>
        <strain evidence="1">Ve6</strain>
    </source>
</reference>
<accession>A0A9W8UKP9</accession>
<dbReference type="EMBL" id="JAJHUN010000008">
    <property type="protein sequence ID" value="KAJ4154179.1"/>
    <property type="molecule type" value="Genomic_DNA"/>
</dbReference>